<dbReference type="Gene3D" id="6.10.140.1620">
    <property type="match status" value="1"/>
</dbReference>
<protein>
    <recommendedName>
        <fullName evidence="5">Protein ABIL5</fullName>
    </recommendedName>
</protein>
<reference evidence="3" key="1">
    <citation type="submission" date="2021-01" db="UniProtKB">
        <authorList>
            <consortium name="EnsemblPlants"/>
        </authorList>
    </citation>
    <scope>IDENTIFICATION</scope>
</reference>
<evidence type="ECO:0008006" key="5">
    <source>
        <dbReference type="Google" id="ProtNLM"/>
    </source>
</evidence>
<dbReference type="InterPro" id="IPR028457">
    <property type="entry name" value="ABI"/>
</dbReference>
<dbReference type="Gramene" id="Kaladp0050s0008.1.v1.1">
    <property type="protein sequence ID" value="Kaladp0050s0008.1.v1.1"/>
    <property type="gene ID" value="Kaladp0050s0008.v1.1"/>
</dbReference>
<keyword evidence="4" id="KW-1185">Reference proteome</keyword>
<evidence type="ECO:0000313" key="3">
    <source>
        <dbReference type="EnsemblPlants" id="Kaladp0050s0008.1.v1.1"/>
    </source>
</evidence>
<evidence type="ECO:0000256" key="1">
    <source>
        <dbReference type="ARBA" id="ARBA00010020"/>
    </source>
</evidence>
<dbReference type="EnsemblPlants" id="Kaladp0050s0008.1.v1.1">
    <property type="protein sequence ID" value="Kaladp0050s0008.1.v1.1"/>
    <property type="gene ID" value="Kaladp0050s0008.v1.1"/>
</dbReference>
<proteinExistence type="inferred from homology"/>
<dbReference type="PANTHER" id="PTHR10460:SF11">
    <property type="entry name" value="PROTEIN ABIL5-RELATED"/>
    <property type="match status" value="1"/>
</dbReference>
<dbReference type="Proteomes" id="UP000594263">
    <property type="component" value="Unplaced"/>
</dbReference>
<accession>A0A7N0U192</accession>
<dbReference type="AlphaFoldDB" id="A0A7N0U192"/>
<evidence type="ECO:0000256" key="2">
    <source>
        <dbReference type="ARBA" id="ARBA00025223"/>
    </source>
</evidence>
<organism evidence="3 4">
    <name type="scientific">Kalanchoe fedtschenkoi</name>
    <name type="common">Lavender scallops</name>
    <name type="synonym">South American air plant</name>
    <dbReference type="NCBI Taxonomy" id="63787"/>
    <lineage>
        <taxon>Eukaryota</taxon>
        <taxon>Viridiplantae</taxon>
        <taxon>Streptophyta</taxon>
        <taxon>Embryophyta</taxon>
        <taxon>Tracheophyta</taxon>
        <taxon>Spermatophyta</taxon>
        <taxon>Magnoliopsida</taxon>
        <taxon>eudicotyledons</taxon>
        <taxon>Gunneridae</taxon>
        <taxon>Pentapetalae</taxon>
        <taxon>Saxifragales</taxon>
        <taxon>Crassulaceae</taxon>
        <taxon>Kalanchoe</taxon>
    </lineage>
</organism>
<evidence type="ECO:0000313" key="4">
    <source>
        <dbReference type="Proteomes" id="UP000594263"/>
    </source>
</evidence>
<comment type="similarity">
    <text evidence="1">Belongs to the ABI family.</text>
</comment>
<dbReference type="PANTHER" id="PTHR10460">
    <property type="entry name" value="ABL INTERACTOR FAMILY MEMBER"/>
    <property type="match status" value="1"/>
</dbReference>
<sequence length="215" mass="24356">MTEELKSSPAQVKHGKDVICFDKSLKELKDLRSQLHNAADYCESSFLNSKQKDLVVENTKKYICRAVITVVDHLGSASANFDEIMSRDQTVPEAEPRLDCLSQRLLACQQFSLQSALADLCWNPHLPRHNPRYLFAELAKHGQRANKTDFEGKRCGHVEVKSEGVVLKWPKLQNTGFEFQKTGKGHGRKLVQVSFHRSNALLSLIRGNKRISRAK</sequence>
<name>A0A7N0U192_KALFE</name>
<comment type="function">
    <text evidence="2">Involved in regulation of actin and microtubule organization. Part of a WAVE complex that activates the Arp2/3 complex.</text>
</comment>